<evidence type="ECO:0000313" key="4">
    <source>
        <dbReference type="EMBL" id="KAG9062824.1"/>
    </source>
</evidence>
<dbReference type="GO" id="GO:0008270">
    <property type="term" value="F:zinc ion binding"/>
    <property type="evidence" value="ECO:0007669"/>
    <property type="project" value="UniProtKB-KW"/>
</dbReference>
<dbReference type="AlphaFoldDB" id="A0A9P7XLG3"/>
<protein>
    <recommendedName>
        <fullName evidence="3">RING-type domain-containing protein</fullName>
    </recommendedName>
</protein>
<gene>
    <name evidence="4" type="ORF">KI688_005130</name>
</gene>
<proteinExistence type="predicted"/>
<keyword evidence="1" id="KW-0863">Zinc-finger</keyword>
<keyword evidence="1" id="KW-0479">Metal-binding</keyword>
<reference evidence="4" key="1">
    <citation type="submission" date="2021-06" db="EMBL/GenBank/DDBJ databases">
        <title>Genome Sequence of Mortierella hyaline Strain SCG-10, a Cold-Adapted, Nitrate-Reducing Fungus Isolated from Soil in Minnesota, USA.</title>
        <authorList>
            <person name="Aldossari N."/>
        </authorList>
    </citation>
    <scope>NUCLEOTIDE SEQUENCE</scope>
    <source>
        <strain evidence="4">SCG-10</strain>
    </source>
</reference>
<accession>A0A9P7XLG3</accession>
<evidence type="ECO:0000256" key="2">
    <source>
        <dbReference type="SAM" id="Coils"/>
    </source>
</evidence>
<name>A0A9P7XLG3_9FUNG</name>
<comment type="caution">
    <text evidence="4">The sequence shown here is derived from an EMBL/GenBank/DDBJ whole genome shotgun (WGS) entry which is preliminary data.</text>
</comment>
<evidence type="ECO:0000259" key="3">
    <source>
        <dbReference type="PROSITE" id="PS50089"/>
    </source>
</evidence>
<sequence>MDEVLGGKRFPCKCLNCGQKGLTANRSFATHTHSNITFTDIERGPGKESGPNVGTLANYYNPNNIHNVNYHAMTHPPNPNMPRGGWTTNASRTRTYGHGHHQASPISPRRGASTHSWADTARMAKAKWDADALHHNPATRGDQVNIWTEGPEFDFTDHAPDLYTTPDNYPSTSMPTTWEHATSRRMNTLARPSTYGDVNPSFFATAAPQPNDTVFYHDSSSNPGTTSDRVLAGANTDGQTLPEFVRWNTPVSRVKVCGFHMHAMEWHKIQSIGTDEAIALAERAQCPKFNLSITRWLDKGFNHLEMEPFNAVKCFCGNALIVTKDHSRNRYELTCRNRHKQTTLGPSHGGPQLQQPNNNFSPGVPDSCSMVIPVDKVKYRARLEPVHWEIRSDDWLSRFFKPPATLDGADNDQRSSPRVLVSAMKKEDIGSFSHYSRARMIRLKTLTFKDPISETIHLPAMPPSLMTAQDFDSGDWFPPRQLERNEAAQALKILLGEHDVDLSDEVFARQMEVAGVCELPPALTRIAVKEGCRDADDYLQASEERMRLDIKAYMERQEQLEVLLDSAKTRHANTVERIRTLESNAQLLSELKCRVCYERQIKFAILPCHHMVLCTECARIVESCIVCRGPKLGTLRVNLG</sequence>
<keyword evidence="2" id="KW-0175">Coiled coil</keyword>
<dbReference type="Pfam" id="PF13920">
    <property type="entry name" value="zf-C3HC4_3"/>
    <property type="match status" value="1"/>
</dbReference>
<feature type="coiled-coil region" evidence="2">
    <location>
        <begin position="550"/>
        <end position="584"/>
    </location>
</feature>
<dbReference type="InterPro" id="IPR013083">
    <property type="entry name" value="Znf_RING/FYVE/PHD"/>
</dbReference>
<evidence type="ECO:0000313" key="5">
    <source>
        <dbReference type="Proteomes" id="UP000707451"/>
    </source>
</evidence>
<keyword evidence="1" id="KW-0862">Zinc</keyword>
<dbReference type="Proteomes" id="UP000707451">
    <property type="component" value="Unassembled WGS sequence"/>
</dbReference>
<dbReference type="PROSITE" id="PS50089">
    <property type="entry name" value="ZF_RING_2"/>
    <property type="match status" value="1"/>
</dbReference>
<evidence type="ECO:0000256" key="1">
    <source>
        <dbReference type="PROSITE-ProRule" id="PRU00175"/>
    </source>
</evidence>
<organism evidence="4 5">
    <name type="scientific">Linnemannia hyalina</name>
    <dbReference type="NCBI Taxonomy" id="64524"/>
    <lineage>
        <taxon>Eukaryota</taxon>
        <taxon>Fungi</taxon>
        <taxon>Fungi incertae sedis</taxon>
        <taxon>Mucoromycota</taxon>
        <taxon>Mortierellomycotina</taxon>
        <taxon>Mortierellomycetes</taxon>
        <taxon>Mortierellales</taxon>
        <taxon>Mortierellaceae</taxon>
        <taxon>Linnemannia</taxon>
    </lineage>
</organism>
<dbReference type="Gene3D" id="3.30.40.10">
    <property type="entry name" value="Zinc/RING finger domain, C3HC4 (zinc finger)"/>
    <property type="match status" value="1"/>
</dbReference>
<dbReference type="InterPro" id="IPR001841">
    <property type="entry name" value="Znf_RING"/>
</dbReference>
<dbReference type="EMBL" id="JAHRHY010000018">
    <property type="protein sequence ID" value="KAG9062824.1"/>
    <property type="molecule type" value="Genomic_DNA"/>
</dbReference>
<dbReference type="OrthoDB" id="1711136at2759"/>
<feature type="domain" description="RING-type" evidence="3">
    <location>
        <begin position="593"/>
        <end position="628"/>
    </location>
</feature>
<keyword evidence="5" id="KW-1185">Reference proteome</keyword>